<keyword evidence="2" id="KW-1185">Reference proteome</keyword>
<sequence>MMKVDEKEMRNALINRLNDYKECYIYEEFTVPSGKARADVVAVNGHVIAYEIKSDYDSLKRLKTQILEYDLNFEMNYIVTGKNCCKMQNKSYQIIGVLY</sequence>
<dbReference type="RefSeq" id="WP_198926851.1">
    <property type="nucleotide sequence ID" value="NZ_CP067341.1"/>
</dbReference>
<dbReference type="InterPro" id="IPR047729">
    <property type="entry name" value="Sce7726-like"/>
</dbReference>
<name>A0ABX7AT20_9BACI</name>
<dbReference type="NCBIfam" id="NF033832">
    <property type="entry name" value="sce7726_fam"/>
    <property type="match status" value="1"/>
</dbReference>
<proteinExistence type="predicted"/>
<evidence type="ECO:0000313" key="2">
    <source>
        <dbReference type="Proteomes" id="UP000596049"/>
    </source>
</evidence>
<organism evidence="1 2">
    <name type="scientific">Lysinibacillus agricola</name>
    <dbReference type="NCBI Taxonomy" id="2590012"/>
    <lineage>
        <taxon>Bacteria</taxon>
        <taxon>Bacillati</taxon>
        <taxon>Bacillota</taxon>
        <taxon>Bacilli</taxon>
        <taxon>Bacillales</taxon>
        <taxon>Bacillaceae</taxon>
        <taxon>Lysinibacillus</taxon>
    </lineage>
</organism>
<evidence type="ECO:0000313" key="1">
    <source>
        <dbReference type="EMBL" id="QQP12954.1"/>
    </source>
</evidence>
<gene>
    <name evidence="1" type="ORF">FJQ98_02435</name>
</gene>
<protein>
    <submittedName>
        <fullName evidence="1">Sce7726 family protein</fullName>
    </submittedName>
</protein>
<dbReference type="EMBL" id="CP067341">
    <property type="protein sequence ID" value="QQP12954.1"/>
    <property type="molecule type" value="Genomic_DNA"/>
</dbReference>
<accession>A0ABX7AT20</accession>
<reference evidence="1 2" key="1">
    <citation type="submission" date="2020-01" db="EMBL/GenBank/DDBJ databases">
        <authorList>
            <person name="Liu G."/>
            <person name="Liu B."/>
        </authorList>
    </citation>
    <scope>NUCLEOTIDE SEQUENCE [LARGE SCALE GENOMIC DNA]</scope>
    <source>
        <strain evidence="1 2">FJAT-51161</strain>
    </source>
</reference>
<dbReference type="Proteomes" id="UP000596049">
    <property type="component" value="Chromosome"/>
</dbReference>